<dbReference type="EMBL" id="CM035409">
    <property type="protein sequence ID" value="KAH7438761.1"/>
    <property type="molecule type" value="Genomic_DNA"/>
</dbReference>
<dbReference type="Proteomes" id="UP000825935">
    <property type="component" value="Chromosome 4"/>
</dbReference>
<comment type="caution">
    <text evidence="1">The sequence shown here is derived from an EMBL/GenBank/DDBJ whole genome shotgun (WGS) entry which is preliminary data.</text>
</comment>
<gene>
    <name evidence="1" type="ORF">KP509_04G030500</name>
</gene>
<protein>
    <submittedName>
        <fullName evidence="1">Uncharacterized protein</fullName>
    </submittedName>
</protein>
<accession>A0A8T2URC3</accession>
<evidence type="ECO:0000313" key="1">
    <source>
        <dbReference type="EMBL" id="KAH7438761.1"/>
    </source>
</evidence>
<proteinExistence type="predicted"/>
<evidence type="ECO:0000313" key="2">
    <source>
        <dbReference type="Proteomes" id="UP000825935"/>
    </source>
</evidence>
<name>A0A8T2URC3_CERRI</name>
<organism evidence="1 2">
    <name type="scientific">Ceratopteris richardii</name>
    <name type="common">Triangle waterfern</name>
    <dbReference type="NCBI Taxonomy" id="49495"/>
    <lineage>
        <taxon>Eukaryota</taxon>
        <taxon>Viridiplantae</taxon>
        <taxon>Streptophyta</taxon>
        <taxon>Embryophyta</taxon>
        <taxon>Tracheophyta</taxon>
        <taxon>Polypodiopsida</taxon>
        <taxon>Polypodiidae</taxon>
        <taxon>Polypodiales</taxon>
        <taxon>Pteridineae</taxon>
        <taxon>Pteridaceae</taxon>
        <taxon>Parkerioideae</taxon>
        <taxon>Ceratopteris</taxon>
    </lineage>
</organism>
<reference evidence="1" key="1">
    <citation type="submission" date="2021-08" db="EMBL/GenBank/DDBJ databases">
        <title>WGS assembly of Ceratopteris richardii.</title>
        <authorList>
            <person name="Marchant D.B."/>
            <person name="Chen G."/>
            <person name="Jenkins J."/>
            <person name="Shu S."/>
            <person name="Leebens-Mack J."/>
            <person name="Grimwood J."/>
            <person name="Schmutz J."/>
            <person name="Soltis P."/>
            <person name="Soltis D."/>
            <person name="Chen Z.-H."/>
        </authorList>
    </citation>
    <scope>NUCLEOTIDE SEQUENCE</scope>
    <source>
        <strain evidence="1">Whitten #5841</strain>
        <tissue evidence="1">Leaf</tissue>
    </source>
</reference>
<dbReference type="AlphaFoldDB" id="A0A8T2URC3"/>
<keyword evidence="2" id="KW-1185">Reference proteome</keyword>
<sequence length="121" mass="14068">MTLYHFILLPRMNDQVYMFLACGFKSLEFPWSTGAMNSFLSLCITYFSAKNEGSRFHVFGMRFKFLGFPWTTGVYEFLLPQLLLLAVSYKVSPFGKQYLLPLLYFCLDGCQRTCNAFLAKF</sequence>